<gene>
    <name evidence="1" type="ORF">L1987_36615</name>
</gene>
<sequence length="199" mass="22125">MARSYSMHVHHPPQSDGDSYHLVALKSSTLGSLQLDPTNSNEVLQIRTEPVRQNDSEKDITEFSVGVIDAKTWSKMIEENIPKFVPRTPVTTPPGEPETINAWELMEGLDDTSPLRPKSATNHIRSFSFHVNAKFRKSLELLPPAFYLKPPVDGKLPEPAPDGCGEDDSLEFTDSKISLQNGFINHGRRTRIAATSDTC</sequence>
<protein>
    <submittedName>
        <fullName evidence="1">Uncharacterized protein</fullName>
    </submittedName>
</protein>
<reference evidence="2" key="1">
    <citation type="journal article" date="2022" name="Mol. Ecol. Resour.">
        <title>The genomes of chicory, endive, great burdock and yacon provide insights into Asteraceae palaeo-polyploidization history and plant inulin production.</title>
        <authorList>
            <person name="Fan W."/>
            <person name="Wang S."/>
            <person name="Wang H."/>
            <person name="Wang A."/>
            <person name="Jiang F."/>
            <person name="Liu H."/>
            <person name="Zhao H."/>
            <person name="Xu D."/>
            <person name="Zhang Y."/>
        </authorList>
    </citation>
    <scope>NUCLEOTIDE SEQUENCE [LARGE SCALE GENOMIC DNA]</scope>
    <source>
        <strain evidence="2">cv. Yunnan</strain>
    </source>
</reference>
<keyword evidence="2" id="KW-1185">Reference proteome</keyword>
<evidence type="ECO:0000313" key="2">
    <source>
        <dbReference type="Proteomes" id="UP001056120"/>
    </source>
</evidence>
<accession>A0ACB9HFG1</accession>
<reference evidence="1 2" key="2">
    <citation type="journal article" date="2022" name="Mol. Ecol. Resour.">
        <title>The genomes of chicory, endive, great burdock and yacon provide insights into Asteraceae paleo-polyploidization history and plant inulin production.</title>
        <authorList>
            <person name="Fan W."/>
            <person name="Wang S."/>
            <person name="Wang H."/>
            <person name="Wang A."/>
            <person name="Jiang F."/>
            <person name="Liu H."/>
            <person name="Zhao H."/>
            <person name="Xu D."/>
            <person name="Zhang Y."/>
        </authorList>
    </citation>
    <scope>NUCLEOTIDE SEQUENCE [LARGE SCALE GENOMIC DNA]</scope>
    <source>
        <strain evidence="2">cv. Yunnan</strain>
        <tissue evidence="1">Leaves</tissue>
    </source>
</reference>
<organism evidence="1 2">
    <name type="scientific">Smallanthus sonchifolius</name>
    <dbReference type="NCBI Taxonomy" id="185202"/>
    <lineage>
        <taxon>Eukaryota</taxon>
        <taxon>Viridiplantae</taxon>
        <taxon>Streptophyta</taxon>
        <taxon>Embryophyta</taxon>
        <taxon>Tracheophyta</taxon>
        <taxon>Spermatophyta</taxon>
        <taxon>Magnoliopsida</taxon>
        <taxon>eudicotyledons</taxon>
        <taxon>Gunneridae</taxon>
        <taxon>Pentapetalae</taxon>
        <taxon>asterids</taxon>
        <taxon>campanulids</taxon>
        <taxon>Asterales</taxon>
        <taxon>Asteraceae</taxon>
        <taxon>Asteroideae</taxon>
        <taxon>Heliantheae alliance</taxon>
        <taxon>Millerieae</taxon>
        <taxon>Smallanthus</taxon>
    </lineage>
</organism>
<dbReference type="Proteomes" id="UP001056120">
    <property type="component" value="Linkage Group LG12"/>
</dbReference>
<proteinExistence type="predicted"/>
<evidence type="ECO:0000313" key="1">
    <source>
        <dbReference type="EMBL" id="KAI3793991.1"/>
    </source>
</evidence>
<dbReference type="EMBL" id="CM042029">
    <property type="protein sequence ID" value="KAI3793991.1"/>
    <property type="molecule type" value="Genomic_DNA"/>
</dbReference>
<name>A0ACB9HFG1_9ASTR</name>
<comment type="caution">
    <text evidence="1">The sequence shown here is derived from an EMBL/GenBank/DDBJ whole genome shotgun (WGS) entry which is preliminary data.</text>
</comment>